<dbReference type="EMBL" id="CAJNRG010011052">
    <property type="protein sequence ID" value="CAF2128517.1"/>
    <property type="molecule type" value="Genomic_DNA"/>
</dbReference>
<dbReference type="Proteomes" id="UP000663866">
    <property type="component" value="Unassembled WGS sequence"/>
</dbReference>
<evidence type="ECO:0000313" key="10">
    <source>
        <dbReference type="Proteomes" id="UP000663887"/>
    </source>
</evidence>
<dbReference type="InterPro" id="IPR014752">
    <property type="entry name" value="Arrestin-like_C"/>
</dbReference>
<dbReference type="EMBL" id="CAJOBJ010009144">
    <property type="protein sequence ID" value="CAF4130637.1"/>
    <property type="molecule type" value="Genomic_DNA"/>
</dbReference>
<dbReference type="GO" id="GO:0005737">
    <property type="term" value="C:cytoplasm"/>
    <property type="evidence" value="ECO:0007669"/>
    <property type="project" value="TreeGrafter"/>
</dbReference>
<dbReference type="Proteomes" id="UP000663887">
    <property type="component" value="Unassembled WGS sequence"/>
</dbReference>
<dbReference type="Proteomes" id="UP000681720">
    <property type="component" value="Unassembled WGS sequence"/>
</dbReference>
<dbReference type="EMBL" id="CAJOBG010003798">
    <property type="protein sequence ID" value="CAF4081252.1"/>
    <property type="molecule type" value="Genomic_DNA"/>
</dbReference>
<dbReference type="EMBL" id="CAJNOW010002556">
    <property type="protein sequence ID" value="CAF1356847.1"/>
    <property type="molecule type" value="Genomic_DNA"/>
</dbReference>
<organism evidence="4 10">
    <name type="scientific">Rotaria magnacalcarata</name>
    <dbReference type="NCBI Taxonomy" id="392030"/>
    <lineage>
        <taxon>Eukaryota</taxon>
        <taxon>Metazoa</taxon>
        <taxon>Spiralia</taxon>
        <taxon>Gnathifera</taxon>
        <taxon>Rotifera</taxon>
        <taxon>Eurotatoria</taxon>
        <taxon>Bdelloidea</taxon>
        <taxon>Philodinida</taxon>
        <taxon>Philodinidae</taxon>
        <taxon>Rotaria</taxon>
    </lineage>
</organism>
<evidence type="ECO:0000313" key="6">
    <source>
        <dbReference type="EMBL" id="CAF4081252.1"/>
    </source>
</evidence>
<dbReference type="Gene3D" id="2.60.40.640">
    <property type="match status" value="2"/>
</dbReference>
<dbReference type="PANTHER" id="PTHR11188:SF17">
    <property type="entry name" value="FI21816P1"/>
    <property type="match status" value="1"/>
</dbReference>
<evidence type="ECO:0000313" key="9">
    <source>
        <dbReference type="Proteomes" id="UP000663866"/>
    </source>
</evidence>
<evidence type="ECO:0000313" key="8">
    <source>
        <dbReference type="EMBL" id="CAF4130637.1"/>
    </source>
</evidence>
<keyword evidence="9" id="KW-1185">Reference proteome</keyword>
<evidence type="ECO:0000313" key="5">
    <source>
        <dbReference type="EMBL" id="CAF2157589.1"/>
    </source>
</evidence>
<dbReference type="Proteomes" id="UP000663834">
    <property type="component" value="Unassembled WGS sequence"/>
</dbReference>
<dbReference type="SMART" id="SM01017">
    <property type="entry name" value="Arrestin_C"/>
    <property type="match status" value="1"/>
</dbReference>
<dbReference type="Proteomes" id="UP000663856">
    <property type="component" value="Unassembled WGS sequence"/>
</dbReference>
<gene>
    <name evidence="8" type="ORF">GIL414_LOCUS18507</name>
    <name evidence="3" type="ORF">KQP761_LOCUS7528</name>
    <name evidence="6" type="ORF">OVN521_LOCUS19786</name>
    <name evidence="7" type="ORF">UXM345_LOCUS22253</name>
    <name evidence="5" type="ORF">WKI299_LOCUS31702</name>
    <name evidence="4" type="ORF">XDN619_LOCUS24256</name>
</gene>
<dbReference type="OrthoDB" id="2333384at2759"/>
<dbReference type="Proteomes" id="UP000663842">
    <property type="component" value="Unassembled WGS sequence"/>
</dbReference>
<dbReference type="InterPro" id="IPR011021">
    <property type="entry name" value="Arrestin-like_N"/>
</dbReference>
<reference evidence="4" key="1">
    <citation type="submission" date="2021-02" db="EMBL/GenBank/DDBJ databases">
        <authorList>
            <person name="Nowell W R."/>
        </authorList>
    </citation>
    <scope>NUCLEOTIDE SEQUENCE</scope>
</reference>
<dbReference type="AlphaFoldDB" id="A0A816W3G4"/>
<comment type="similarity">
    <text evidence="1">Belongs to the arrestin family.</text>
</comment>
<dbReference type="EMBL" id="CAJOBF010003635">
    <property type="protein sequence ID" value="CAF4101270.1"/>
    <property type="molecule type" value="Genomic_DNA"/>
</dbReference>
<protein>
    <recommendedName>
        <fullName evidence="2">Arrestin C-terminal-like domain-containing protein</fullName>
    </recommendedName>
</protein>
<dbReference type="EMBL" id="CAJNRF010014494">
    <property type="protein sequence ID" value="CAF2157589.1"/>
    <property type="molecule type" value="Genomic_DNA"/>
</dbReference>
<evidence type="ECO:0000259" key="2">
    <source>
        <dbReference type="SMART" id="SM01017"/>
    </source>
</evidence>
<dbReference type="SUPFAM" id="SSF81296">
    <property type="entry name" value="E set domains"/>
    <property type="match status" value="2"/>
</dbReference>
<evidence type="ECO:0000313" key="4">
    <source>
        <dbReference type="EMBL" id="CAF2128517.1"/>
    </source>
</evidence>
<dbReference type="Pfam" id="PF00339">
    <property type="entry name" value="Arrestin_N"/>
    <property type="match status" value="1"/>
</dbReference>
<dbReference type="PANTHER" id="PTHR11188">
    <property type="entry name" value="ARRESTIN DOMAIN CONTAINING PROTEIN"/>
    <property type="match status" value="1"/>
</dbReference>
<dbReference type="InterPro" id="IPR011022">
    <property type="entry name" value="Arrestin_C-like"/>
</dbReference>
<dbReference type="InterPro" id="IPR014756">
    <property type="entry name" value="Ig_E-set"/>
</dbReference>
<comment type="caution">
    <text evidence="4">The sequence shown here is derived from an EMBL/GenBank/DDBJ whole genome shotgun (WGS) entry which is preliminary data.</text>
</comment>
<dbReference type="InterPro" id="IPR050357">
    <property type="entry name" value="Arrestin_domain-protein"/>
</dbReference>
<dbReference type="GO" id="GO:0015031">
    <property type="term" value="P:protein transport"/>
    <property type="evidence" value="ECO:0007669"/>
    <property type="project" value="TreeGrafter"/>
</dbReference>
<dbReference type="Pfam" id="PF02752">
    <property type="entry name" value="Arrestin_C"/>
    <property type="match status" value="1"/>
</dbReference>
<sequence length="361" mass="41196">MGASESAIINVNFNRSNAFYYGGEKLTGNISFQNIQNKLKIEEIHLELIGELGYPTQQIRWRRDTNGRSHKESYTDCHRVTFLKVPVSTVRSVHVKKKLTLHGRSYSIPFELSLPDCLPPTLISSSPEHPYVKYYTRLMFDKPWSSLDAIPTYSLIICPRVNLFHMGNAEAPVGFTNHNRKKIKLNGSILRGGILPGQNLSIQLDLTNPKRRQIKRIEATFIQHRQIANIRDQQIIFNCNLPGIYQFQEPILKQVFDLSLPTTYLPPTYEFTTTDSNSSLGIFIHYELILVVKTIGIFCDFQVSVPVMVGTESLSNRPQQQQFSDQFSTPAIIASSLDQNCSPPSYEMAMQNELNNFEYVK</sequence>
<evidence type="ECO:0000313" key="3">
    <source>
        <dbReference type="EMBL" id="CAF1356847.1"/>
    </source>
</evidence>
<proteinExistence type="inferred from homology"/>
<accession>A0A816W3G4</accession>
<evidence type="ECO:0000256" key="1">
    <source>
        <dbReference type="ARBA" id="ARBA00005298"/>
    </source>
</evidence>
<feature type="domain" description="Arrestin C-terminal-like" evidence="2">
    <location>
        <begin position="179"/>
        <end position="314"/>
    </location>
</feature>
<evidence type="ECO:0000313" key="7">
    <source>
        <dbReference type="EMBL" id="CAF4101270.1"/>
    </source>
</evidence>
<name>A0A816W3G4_9BILA</name>